<sequence length="80" mass="8770">ASHNPNLKLEILKYDRDQSIIPTSERTSADGSETIPPTYISNGKHAITSLGPTQIVGPTFNNYKPHYDNVTNINKTGKST</sequence>
<dbReference type="EMBL" id="HACG01001444">
    <property type="protein sequence ID" value="CEK48309.1"/>
    <property type="molecule type" value="Transcribed_RNA"/>
</dbReference>
<accession>A0A0B6XWM6</accession>
<proteinExistence type="predicted"/>
<reference evidence="1" key="1">
    <citation type="submission" date="2014-12" db="EMBL/GenBank/DDBJ databases">
        <title>Insight into the proteome of Arion vulgaris.</title>
        <authorList>
            <person name="Aradska J."/>
            <person name="Bulat T."/>
            <person name="Smidak R."/>
            <person name="Sarate P."/>
            <person name="Gangsoo J."/>
            <person name="Sialana F."/>
            <person name="Bilban M."/>
            <person name="Lubec G."/>
        </authorList>
    </citation>
    <scope>NUCLEOTIDE SEQUENCE</scope>
    <source>
        <tissue evidence="1">Skin</tissue>
    </source>
</reference>
<evidence type="ECO:0000313" key="1">
    <source>
        <dbReference type="EMBL" id="CEK48309.1"/>
    </source>
</evidence>
<gene>
    <name evidence="1" type="primary">ORF3609</name>
</gene>
<name>A0A0B6XWM6_9EUPU</name>
<organism evidence="1">
    <name type="scientific">Arion vulgaris</name>
    <dbReference type="NCBI Taxonomy" id="1028688"/>
    <lineage>
        <taxon>Eukaryota</taxon>
        <taxon>Metazoa</taxon>
        <taxon>Spiralia</taxon>
        <taxon>Lophotrochozoa</taxon>
        <taxon>Mollusca</taxon>
        <taxon>Gastropoda</taxon>
        <taxon>Heterobranchia</taxon>
        <taxon>Euthyneura</taxon>
        <taxon>Panpulmonata</taxon>
        <taxon>Eupulmonata</taxon>
        <taxon>Stylommatophora</taxon>
        <taxon>Helicina</taxon>
        <taxon>Arionoidea</taxon>
        <taxon>Arionidae</taxon>
        <taxon>Arion</taxon>
    </lineage>
</organism>
<protein>
    <submittedName>
        <fullName evidence="1">Uncharacterized protein</fullName>
    </submittedName>
</protein>
<feature type="non-terminal residue" evidence="1">
    <location>
        <position position="80"/>
    </location>
</feature>
<feature type="non-terminal residue" evidence="1">
    <location>
        <position position="1"/>
    </location>
</feature>
<dbReference type="AlphaFoldDB" id="A0A0B6XWM6"/>